<keyword evidence="8" id="KW-1185">Reference proteome</keyword>
<evidence type="ECO:0000256" key="1">
    <source>
        <dbReference type="ARBA" id="ARBA00004141"/>
    </source>
</evidence>
<feature type="transmembrane region" description="Helical" evidence="5">
    <location>
        <begin position="52"/>
        <end position="73"/>
    </location>
</feature>
<gene>
    <name evidence="7" type="primary">dgoT</name>
    <name evidence="7" type="ORF">KMAL_17650</name>
</gene>
<dbReference type="Gene3D" id="1.20.1250.20">
    <property type="entry name" value="MFS general substrate transporter like domains"/>
    <property type="match status" value="2"/>
</dbReference>
<dbReference type="InterPro" id="IPR020846">
    <property type="entry name" value="MFS_dom"/>
</dbReference>
<accession>A0A2S3W177</accession>
<feature type="transmembrane region" description="Helical" evidence="5">
    <location>
        <begin position="309"/>
        <end position="327"/>
    </location>
</feature>
<feature type="transmembrane region" description="Helical" evidence="5">
    <location>
        <begin position="333"/>
        <end position="358"/>
    </location>
</feature>
<evidence type="ECO:0000256" key="3">
    <source>
        <dbReference type="ARBA" id="ARBA00022989"/>
    </source>
</evidence>
<dbReference type="PANTHER" id="PTHR11662:SF399">
    <property type="entry name" value="FI19708P1-RELATED"/>
    <property type="match status" value="1"/>
</dbReference>
<evidence type="ECO:0000256" key="2">
    <source>
        <dbReference type="ARBA" id="ARBA00022692"/>
    </source>
</evidence>
<feature type="transmembrane region" description="Helical" evidence="5">
    <location>
        <begin position="234"/>
        <end position="255"/>
    </location>
</feature>
<evidence type="ECO:0000259" key="6">
    <source>
        <dbReference type="PROSITE" id="PS50850"/>
    </source>
</evidence>
<dbReference type="SUPFAM" id="SSF103473">
    <property type="entry name" value="MFS general substrate transporter"/>
    <property type="match status" value="1"/>
</dbReference>
<dbReference type="AlphaFoldDB" id="A0A2S3W177"/>
<feature type="transmembrane region" description="Helical" evidence="5">
    <location>
        <begin position="396"/>
        <end position="418"/>
    </location>
</feature>
<dbReference type="Pfam" id="PF07690">
    <property type="entry name" value="MFS_1"/>
    <property type="match status" value="1"/>
</dbReference>
<keyword evidence="4 5" id="KW-0472">Membrane</keyword>
<reference evidence="7 8" key="1">
    <citation type="submission" date="2018-01" db="EMBL/GenBank/DDBJ databases">
        <title>Draft Genome Sequence of Komagataeibacter maltaceti LMG 1529, a Vinegar Producing Acetic Acid Bacterium Isolated from Malt Vinegar Brewery Acetifiers.</title>
        <authorList>
            <person name="Zhang Q."/>
            <person name="Hollensteiner J."/>
            <person name="Poehlein A."/>
            <person name="Daniel R."/>
        </authorList>
    </citation>
    <scope>NUCLEOTIDE SEQUENCE [LARGE SCALE GENOMIC DNA]</scope>
    <source>
        <strain evidence="7 8">LMG 1529</strain>
    </source>
</reference>
<keyword evidence="3 5" id="KW-1133">Transmembrane helix</keyword>
<dbReference type="GO" id="GO:0022857">
    <property type="term" value="F:transmembrane transporter activity"/>
    <property type="evidence" value="ECO:0007669"/>
    <property type="project" value="InterPro"/>
</dbReference>
<feature type="transmembrane region" description="Helical" evidence="5">
    <location>
        <begin position="85"/>
        <end position="107"/>
    </location>
</feature>
<organism evidence="7 8">
    <name type="scientific">Novacetimonas maltaceti</name>
    <dbReference type="NCBI Taxonomy" id="1203393"/>
    <lineage>
        <taxon>Bacteria</taxon>
        <taxon>Pseudomonadati</taxon>
        <taxon>Pseudomonadota</taxon>
        <taxon>Alphaproteobacteria</taxon>
        <taxon>Acetobacterales</taxon>
        <taxon>Acetobacteraceae</taxon>
        <taxon>Novacetimonas</taxon>
    </lineage>
</organism>
<proteinExistence type="predicted"/>
<feature type="transmembrane region" description="Helical" evidence="5">
    <location>
        <begin position="166"/>
        <end position="188"/>
    </location>
</feature>
<name>A0A2S3W177_9PROT</name>
<keyword evidence="2 5" id="KW-0812">Transmembrane</keyword>
<comment type="subcellular location">
    <subcellularLocation>
        <location evidence="1">Membrane</location>
        <topology evidence="1">Multi-pass membrane protein</topology>
    </subcellularLocation>
</comment>
<dbReference type="InterPro" id="IPR036259">
    <property type="entry name" value="MFS_trans_sf"/>
</dbReference>
<feature type="transmembrane region" description="Helical" evidence="5">
    <location>
        <begin position="12"/>
        <end position="32"/>
    </location>
</feature>
<feature type="transmembrane region" description="Helical" evidence="5">
    <location>
        <begin position="275"/>
        <end position="297"/>
    </location>
</feature>
<dbReference type="InterPro" id="IPR011701">
    <property type="entry name" value="MFS"/>
</dbReference>
<evidence type="ECO:0000256" key="5">
    <source>
        <dbReference type="SAM" id="Phobius"/>
    </source>
</evidence>
<dbReference type="InterPro" id="IPR050382">
    <property type="entry name" value="MFS_Na/Anion_cotransporter"/>
</dbReference>
<dbReference type="Proteomes" id="UP000237344">
    <property type="component" value="Unassembled WGS sequence"/>
</dbReference>
<evidence type="ECO:0000313" key="8">
    <source>
        <dbReference type="Proteomes" id="UP000237344"/>
    </source>
</evidence>
<dbReference type="PROSITE" id="PS50850">
    <property type="entry name" value="MFS"/>
    <property type="match status" value="1"/>
</dbReference>
<dbReference type="RefSeq" id="WP_110095347.1">
    <property type="nucleotide sequence ID" value="NZ_NKUE01000021.1"/>
</dbReference>
<dbReference type="CDD" id="cd17319">
    <property type="entry name" value="MFS_ExuT_GudP_like"/>
    <property type="match status" value="1"/>
</dbReference>
<evidence type="ECO:0000256" key="4">
    <source>
        <dbReference type="ARBA" id="ARBA00023136"/>
    </source>
</evidence>
<dbReference type="PANTHER" id="PTHR11662">
    <property type="entry name" value="SOLUTE CARRIER FAMILY 17"/>
    <property type="match status" value="1"/>
</dbReference>
<protein>
    <submittedName>
        <fullName evidence="7">D-galactonate transporter</fullName>
    </submittedName>
</protein>
<feature type="domain" description="Major facilitator superfamily (MFS) profile" evidence="6">
    <location>
        <begin position="14"/>
        <end position="422"/>
    </location>
</feature>
<evidence type="ECO:0000313" key="7">
    <source>
        <dbReference type="EMBL" id="POF62644.1"/>
    </source>
</evidence>
<dbReference type="OrthoDB" id="9784658at2"/>
<feature type="transmembrane region" description="Helical" evidence="5">
    <location>
        <begin position="370"/>
        <end position="390"/>
    </location>
</feature>
<dbReference type="GO" id="GO:0016020">
    <property type="term" value="C:membrane"/>
    <property type="evidence" value="ECO:0007669"/>
    <property type="project" value="UniProtKB-SubCell"/>
</dbReference>
<dbReference type="EMBL" id="POTC01000020">
    <property type="protein sequence ID" value="POF62644.1"/>
    <property type="molecule type" value="Genomic_DNA"/>
</dbReference>
<comment type="caution">
    <text evidence="7">The sequence shown here is derived from an EMBL/GenBank/DDBJ whole genome shotgun (WGS) entry which is preliminary data.</text>
</comment>
<sequence>MDQSRPVPGFRWRIGCLLALGVFVNYIDRIALSVASPQIQGEYGLTNIQLGWLFSGFFWVYAFAQIPSGLLADRFGARATMRLSTVLWTVSSGLMALAQGFAGFFGARMLLGLAEAPAYPAGTKATGYWFPRSERGTATAVFDASARFANVVGVPLVALVAVHLGWRWSFVMTACFSLCYAVAFFLGYRDPSRHPRLTAAEHRYILAGGACAEGMATAGSGWATIPHLLQQRKIWGIILGFAAYGYFFTLFLTWMPNYLVRELHVSMMQSAIYIMIPWGVATLGELFVGGWLIDALCRRGYDDTWTRKAMLMLGFMLGMAMIGAIFTHRPGWAVFWISISLGGLSSAAPIIWSLPSLVAPRGVGGTVTGIANFVNNGAGIIATVLTGYLVSLTGSFGAAFLCASVMLVAGFVAIAILVESFTPVDEPPACGMAVPLSGLAEDGPVKS</sequence>